<keyword evidence="7" id="KW-1185">Reference proteome</keyword>
<evidence type="ECO:0000259" key="5">
    <source>
        <dbReference type="Pfam" id="PF02894"/>
    </source>
</evidence>
<evidence type="ECO:0000256" key="2">
    <source>
        <dbReference type="ARBA" id="ARBA00023002"/>
    </source>
</evidence>
<proteinExistence type="inferred from homology"/>
<dbReference type="OrthoDB" id="179913at2"/>
<dbReference type="Gene3D" id="3.40.50.720">
    <property type="entry name" value="NAD(P)-binding Rossmann-like Domain"/>
    <property type="match status" value="1"/>
</dbReference>
<dbReference type="InterPro" id="IPR004104">
    <property type="entry name" value="Gfo/Idh/MocA-like_OxRdtase_C"/>
</dbReference>
<dbReference type="GO" id="GO:0000166">
    <property type="term" value="F:nucleotide binding"/>
    <property type="evidence" value="ECO:0007669"/>
    <property type="project" value="InterPro"/>
</dbReference>
<accession>A0A7J5B4Q0</accession>
<feature type="compositionally biased region" description="Polar residues" evidence="3">
    <location>
        <begin position="29"/>
        <end position="45"/>
    </location>
</feature>
<dbReference type="Proteomes" id="UP000490386">
    <property type="component" value="Unassembled WGS sequence"/>
</dbReference>
<feature type="region of interest" description="Disordered" evidence="3">
    <location>
        <begin position="13"/>
        <end position="51"/>
    </location>
</feature>
<dbReference type="InterPro" id="IPR036291">
    <property type="entry name" value="NAD(P)-bd_dom_sf"/>
</dbReference>
<dbReference type="GO" id="GO:0016491">
    <property type="term" value="F:oxidoreductase activity"/>
    <property type="evidence" value="ECO:0007669"/>
    <property type="project" value="UniProtKB-KW"/>
</dbReference>
<dbReference type="Pfam" id="PF02894">
    <property type="entry name" value="GFO_IDH_MocA_C"/>
    <property type="match status" value="1"/>
</dbReference>
<name>A0A7J5B4Q0_9MICO</name>
<comment type="caution">
    <text evidence="6">The sequence shown here is derived from an EMBL/GenBank/DDBJ whole genome shotgun (WGS) entry which is preliminary data.</text>
</comment>
<evidence type="ECO:0000256" key="3">
    <source>
        <dbReference type="SAM" id="MobiDB-lite"/>
    </source>
</evidence>
<gene>
    <name evidence="6" type="ORF">F8O03_01645</name>
</gene>
<dbReference type="Pfam" id="PF01408">
    <property type="entry name" value="GFO_IDH_MocA"/>
    <property type="match status" value="1"/>
</dbReference>
<organism evidence="6 7">
    <name type="scientific">Pseudoclavibacter terrae</name>
    <dbReference type="NCBI Taxonomy" id="1530195"/>
    <lineage>
        <taxon>Bacteria</taxon>
        <taxon>Bacillati</taxon>
        <taxon>Actinomycetota</taxon>
        <taxon>Actinomycetes</taxon>
        <taxon>Micrococcales</taxon>
        <taxon>Microbacteriaceae</taxon>
        <taxon>Pseudoclavibacter</taxon>
    </lineage>
</organism>
<dbReference type="EMBL" id="WBJX01000001">
    <property type="protein sequence ID" value="KAB1639077.1"/>
    <property type="molecule type" value="Genomic_DNA"/>
</dbReference>
<feature type="domain" description="Gfo/Idh/MocA-like oxidoreductase C-terminal" evidence="5">
    <location>
        <begin position="192"/>
        <end position="404"/>
    </location>
</feature>
<dbReference type="InterPro" id="IPR051317">
    <property type="entry name" value="Gfo/Idh/MocA_oxidoreduct"/>
</dbReference>
<dbReference type="PANTHER" id="PTHR43708:SF5">
    <property type="entry name" value="CONSERVED EXPRESSED OXIDOREDUCTASE (EUROFUNG)-RELATED"/>
    <property type="match status" value="1"/>
</dbReference>
<comment type="similarity">
    <text evidence="1">Belongs to the Gfo/Idh/MocA family.</text>
</comment>
<dbReference type="InterPro" id="IPR000683">
    <property type="entry name" value="Gfo/Idh/MocA-like_OxRdtase_N"/>
</dbReference>
<sequence length="409" mass="44402">MAALPVALTYAGPTSPKQTLTQRREGVAVSTSSTEAQAETAQAGSNRLLPDGPIRARSAKIGAIGAGAIMADQHLAAYSEAGFPVVAIASRTKANAQRVAEQWGIPTVHDTPEQLIENPDVEIVDIAYPPDLQPALIRKALTQPHVKAVLAQKPLALTLDEAIALRDEAEAAGKILSVNQNMRYDQSIRVLKQLLDGGDLGEPVFVEIDMKAVPHWQGFLEGYDRLTLANMSVHHLDVLRFLFGDPDEIMTVTRTDPRTQFPHTDGIVVSTLRFPGGLLALSTEDVWGGPREDGFDDDFSITWRVEGTRGVAKGTIGWPNGTPSTITYASAARDDGGRSTDGKWVTPTWDTHWFPHAFIGVMEQLQYAVETGSEPALTVADNVKTVALIEAGYRSIDERRPVRLDEFPL</sequence>
<evidence type="ECO:0000259" key="4">
    <source>
        <dbReference type="Pfam" id="PF01408"/>
    </source>
</evidence>
<evidence type="ECO:0000313" key="6">
    <source>
        <dbReference type="EMBL" id="KAB1639077.1"/>
    </source>
</evidence>
<dbReference type="AlphaFoldDB" id="A0A7J5B4Q0"/>
<keyword evidence="2" id="KW-0560">Oxidoreductase</keyword>
<evidence type="ECO:0000256" key="1">
    <source>
        <dbReference type="ARBA" id="ARBA00010928"/>
    </source>
</evidence>
<dbReference type="SUPFAM" id="SSF55347">
    <property type="entry name" value="Glyceraldehyde-3-phosphate dehydrogenase-like, C-terminal domain"/>
    <property type="match status" value="1"/>
</dbReference>
<dbReference type="PANTHER" id="PTHR43708">
    <property type="entry name" value="CONSERVED EXPRESSED OXIDOREDUCTASE (EUROFUNG)"/>
    <property type="match status" value="1"/>
</dbReference>
<evidence type="ECO:0000313" key="7">
    <source>
        <dbReference type="Proteomes" id="UP000490386"/>
    </source>
</evidence>
<dbReference type="Gene3D" id="3.30.360.10">
    <property type="entry name" value="Dihydrodipicolinate Reductase, domain 2"/>
    <property type="match status" value="1"/>
</dbReference>
<feature type="domain" description="Gfo/Idh/MocA-like oxidoreductase N-terminal" evidence="4">
    <location>
        <begin position="60"/>
        <end position="179"/>
    </location>
</feature>
<reference evidence="6 7" key="1">
    <citation type="submission" date="2019-09" db="EMBL/GenBank/DDBJ databases">
        <title>Phylogeny of genus Pseudoclavibacter and closely related genus.</title>
        <authorList>
            <person name="Li Y."/>
        </authorList>
    </citation>
    <scope>NUCLEOTIDE SEQUENCE [LARGE SCALE GENOMIC DNA]</scope>
    <source>
        <strain evidence="6 7">THG-MD12</strain>
    </source>
</reference>
<dbReference type="SUPFAM" id="SSF51735">
    <property type="entry name" value="NAD(P)-binding Rossmann-fold domains"/>
    <property type="match status" value="1"/>
</dbReference>
<protein>
    <submittedName>
        <fullName evidence="6">Gfo/Idh/MocA family oxidoreductase</fullName>
    </submittedName>
</protein>